<accession>A0ACC6ANA0</accession>
<evidence type="ECO:0000313" key="1">
    <source>
        <dbReference type="EMBL" id="MCP2001340.1"/>
    </source>
</evidence>
<sequence length="91" mass="9663">MVSRLILSLSSMMMSPAPEVDVGGCEIAEALVVAAVVVMIDERRDLPLDITRQKVVFQQDAVLQRLVPSFDLALSLGVAGRSAGVVHAFVG</sequence>
<gene>
    <name evidence="1" type="ORF">J2S34_003826</name>
</gene>
<proteinExistence type="predicted"/>
<keyword evidence="2" id="KW-1185">Reference proteome</keyword>
<protein>
    <submittedName>
        <fullName evidence="1">Uncharacterized protein</fullName>
    </submittedName>
</protein>
<comment type="caution">
    <text evidence="1">The sequence shown here is derived from an EMBL/GenBank/DDBJ whole genome shotgun (WGS) entry which is preliminary data.</text>
</comment>
<name>A0ACC6ANA0_NITWI</name>
<organism evidence="1 2">
    <name type="scientific">Nitrobacter winogradskyi</name>
    <name type="common">Nitrobacter agilis</name>
    <dbReference type="NCBI Taxonomy" id="913"/>
    <lineage>
        <taxon>Bacteria</taxon>
        <taxon>Pseudomonadati</taxon>
        <taxon>Pseudomonadota</taxon>
        <taxon>Alphaproteobacteria</taxon>
        <taxon>Hyphomicrobiales</taxon>
        <taxon>Nitrobacteraceae</taxon>
        <taxon>Nitrobacter</taxon>
    </lineage>
</organism>
<dbReference type="Proteomes" id="UP001205486">
    <property type="component" value="Unassembled WGS sequence"/>
</dbReference>
<reference evidence="1" key="1">
    <citation type="submission" date="2022-03" db="EMBL/GenBank/DDBJ databases">
        <title>Interactions between chemoautotrophic and heterotrophic bacteria.</title>
        <authorList>
            <person name="Santoro A."/>
        </authorList>
    </citation>
    <scope>NUCLEOTIDE SEQUENCE</scope>
    <source>
        <strain evidence="1">Nb-106</strain>
    </source>
</reference>
<evidence type="ECO:0000313" key="2">
    <source>
        <dbReference type="Proteomes" id="UP001205486"/>
    </source>
</evidence>
<dbReference type="EMBL" id="JALJZS010000006">
    <property type="protein sequence ID" value="MCP2001340.1"/>
    <property type="molecule type" value="Genomic_DNA"/>
</dbReference>